<dbReference type="EMBL" id="JAAAMU010000013">
    <property type="protein sequence ID" value="NBC71758.1"/>
    <property type="molecule type" value="Genomic_DNA"/>
</dbReference>
<evidence type="ECO:0000256" key="6">
    <source>
        <dbReference type="ARBA" id="ARBA00023136"/>
    </source>
</evidence>
<feature type="transmembrane region" description="Helical" evidence="7">
    <location>
        <begin position="138"/>
        <end position="159"/>
    </location>
</feature>
<dbReference type="CDD" id="cd06261">
    <property type="entry name" value="TM_PBP2"/>
    <property type="match status" value="1"/>
</dbReference>
<evidence type="ECO:0000256" key="3">
    <source>
        <dbReference type="ARBA" id="ARBA00022475"/>
    </source>
</evidence>
<feature type="transmembrane region" description="Helical" evidence="7">
    <location>
        <begin position="73"/>
        <end position="96"/>
    </location>
</feature>
<accession>A0A7X4YSK7</accession>
<reference evidence="9 10" key="1">
    <citation type="submission" date="2020-01" db="EMBL/GenBank/DDBJ databases">
        <title>Paenibacillus soybeanensis sp. nov. isolated from the nodules of soybean (Glycine max(L.) Merr).</title>
        <authorList>
            <person name="Wang H."/>
        </authorList>
    </citation>
    <scope>NUCLEOTIDE SEQUENCE [LARGE SCALE GENOMIC DNA]</scope>
    <source>
        <strain evidence="9 10">DSM 23054</strain>
    </source>
</reference>
<evidence type="ECO:0000259" key="8">
    <source>
        <dbReference type="PROSITE" id="PS50928"/>
    </source>
</evidence>
<dbReference type="SUPFAM" id="SSF161098">
    <property type="entry name" value="MetI-like"/>
    <property type="match status" value="1"/>
</dbReference>
<evidence type="ECO:0000313" key="9">
    <source>
        <dbReference type="EMBL" id="NBC71758.1"/>
    </source>
</evidence>
<evidence type="ECO:0000256" key="1">
    <source>
        <dbReference type="ARBA" id="ARBA00004651"/>
    </source>
</evidence>
<name>A0A7X4YSK7_9BACL</name>
<evidence type="ECO:0000256" key="4">
    <source>
        <dbReference type="ARBA" id="ARBA00022692"/>
    </source>
</evidence>
<dbReference type="AlphaFoldDB" id="A0A7X4YSK7"/>
<organism evidence="9 10">
    <name type="scientific">Paenibacillus sacheonensis</name>
    <dbReference type="NCBI Taxonomy" id="742054"/>
    <lineage>
        <taxon>Bacteria</taxon>
        <taxon>Bacillati</taxon>
        <taxon>Bacillota</taxon>
        <taxon>Bacilli</taxon>
        <taxon>Bacillales</taxon>
        <taxon>Paenibacillaceae</taxon>
        <taxon>Paenibacillus</taxon>
    </lineage>
</organism>
<dbReference type="InterPro" id="IPR000515">
    <property type="entry name" value="MetI-like"/>
</dbReference>
<dbReference type="OrthoDB" id="9810086at2"/>
<proteinExistence type="predicted"/>
<keyword evidence="3" id="KW-1003">Cell membrane</keyword>
<evidence type="ECO:0000313" key="10">
    <source>
        <dbReference type="Proteomes" id="UP000558113"/>
    </source>
</evidence>
<dbReference type="GO" id="GO:0005886">
    <property type="term" value="C:plasma membrane"/>
    <property type="evidence" value="ECO:0007669"/>
    <property type="project" value="UniProtKB-SubCell"/>
</dbReference>
<keyword evidence="2" id="KW-0813">Transport</keyword>
<feature type="transmembrane region" description="Helical" evidence="7">
    <location>
        <begin position="257"/>
        <end position="278"/>
    </location>
</feature>
<dbReference type="PANTHER" id="PTHR43744">
    <property type="entry name" value="ABC TRANSPORTER PERMEASE PROTEIN MG189-RELATED-RELATED"/>
    <property type="match status" value="1"/>
</dbReference>
<keyword evidence="5 7" id="KW-1133">Transmembrane helix</keyword>
<protein>
    <submittedName>
        <fullName evidence="9">Carbohydrate ABC transporter permease</fullName>
    </submittedName>
</protein>
<dbReference type="Proteomes" id="UP000558113">
    <property type="component" value="Unassembled WGS sequence"/>
</dbReference>
<feature type="transmembrane region" description="Helical" evidence="7">
    <location>
        <begin position="108"/>
        <end position="126"/>
    </location>
</feature>
<keyword evidence="10" id="KW-1185">Reference proteome</keyword>
<sequence length="293" mass="33288">METHPFYRRLINALFSVLSLCIFVPFLLVVVSSFSSEDSILKHGYQFLPERWSLAAYRLVFQSPAILMKAYGVTVYVTVVGTAAGLLLTAMTGWVLSRRDYKYNRQATFYVFFTMLFGGGLVPFYILMTQYLHLKDNLLAIIIPGLLSPFHIMIMKGFLAKMPFEMIESAKVDGSSEMRIFFTMVLPLSTPALATLGLTIAFNYWNEWFNAMLFIDKPNLVTLQLLLVRMLNTIEYLTANTEFVKQLNIDVSHLPKYSVRMAMAIMAAGPMLCIFPFFQRYFVAGLTLGSLKG</sequence>
<comment type="caution">
    <text evidence="9">The sequence shown here is derived from an EMBL/GenBank/DDBJ whole genome shotgun (WGS) entry which is preliminary data.</text>
</comment>
<evidence type="ECO:0000256" key="2">
    <source>
        <dbReference type="ARBA" id="ARBA00022448"/>
    </source>
</evidence>
<comment type="subcellular location">
    <subcellularLocation>
        <location evidence="1">Cell membrane</location>
        <topology evidence="1">Multi-pass membrane protein</topology>
    </subcellularLocation>
</comment>
<keyword evidence="6 7" id="KW-0472">Membrane</keyword>
<dbReference type="GO" id="GO:0055085">
    <property type="term" value="P:transmembrane transport"/>
    <property type="evidence" value="ECO:0007669"/>
    <property type="project" value="InterPro"/>
</dbReference>
<feature type="transmembrane region" description="Helical" evidence="7">
    <location>
        <begin position="12"/>
        <end position="34"/>
    </location>
</feature>
<dbReference type="Gene3D" id="1.10.3720.10">
    <property type="entry name" value="MetI-like"/>
    <property type="match status" value="1"/>
</dbReference>
<dbReference type="PANTHER" id="PTHR43744:SF9">
    <property type="entry name" value="POLYGALACTURONAN_RHAMNOGALACTURONAN TRANSPORT SYSTEM PERMEASE PROTEIN YTCP"/>
    <property type="match status" value="1"/>
</dbReference>
<feature type="domain" description="ABC transmembrane type-1" evidence="8">
    <location>
        <begin position="71"/>
        <end position="278"/>
    </location>
</feature>
<dbReference type="PROSITE" id="PS50928">
    <property type="entry name" value="ABC_TM1"/>
    <property type="match status" value="1"/>
</dbReference>
<dbReference type="InterPro" id="IPR035906">
    <property type="entry name" value="MetI-like_sf"/>
</dbReference>
<keyword evidence="4 7" id="KW-0812">Transmembrane</keyword>
<evidence type="ECO:0000256" key="5">
    <source>
        <dbReference type="ARBA" id="ARBA00022989"/>
    </source>
</evidence>
<evidence type="ECO:0000256" key="7">
    <source>
        <dbReference type="SAM" id="Phobius"/>
    </source>
</evidence>
<gene>
    <name evidence="9" type="ORF">GT003_22400</name>
</gene>
<feature type="transmembrane region" description="Helical" evidence="7">
    <location>
        <begin position="180"/>
        <end position="205"/>
    </location>
</feature>